<keyword evidence="6" id="KW-0378">Hydrolase</keyword>
<evidence type="ECO:0000256" key="6">
    <source>
        <dbReference type="ARBA" id="ARBA00022801"/>
    </source>
</evidence>
<accession>A0A6M3ZVQ5</accession>
<comment type="catalytic activity">
    <reaction evidence="9">
        <text>3',3'-c-di-GMP + H2O = 5'-phosphoguanylyl(3'-&gt;5')guanosine + H(+)</text>
        <dbReference type="Rhea" id="RHEA:24902"/>
        <dbReference type="ChEBI" id="CHEBI:15377"/>
        <dbReference type="ChEBI" id="CHEBI:15378"/>
        <dbReference type="ChEBI" id="CHEBI:58754"/>
        <dbReference type="ChEBI" id="CHEBI:58805"/>
        <dbReference type="EC" id="3.1.4.52"/>
    </reaction>
</comment>
<keyword evidence="5" id="KW-0812">Transmembrane</keyword>
<evidence type="ECO:0000256" key="1">
    <source>
        <dbReference type="ARBA" id="ARBA00004651"/>
    </source>
</evidence>
<evidence type="ECO:0000256" key="4">
    <source>
        <dbReference type="ARBA" id="ARBA00022636"/>
    </source>
</evidence>
<reference evidence="11 12" key="1">
    <citation type="journal article" date="2012" name="J. Bacteriol.">
        <title>Genome sequence of the pathogenic Herbaspirillum seropedicae strain Os34, isolated from rice roots.</title>
        <authorList>
            <person name="Ye W."/>
            <person name="Ye S."/>
            <person name="Liu J."/>
            <person name="Chang S."/>
            <person name="Chen M."/>
            <person name="Zhu B."/>
            <person name="Guo L."/>
            <person name="An Q."/>
        </authorList>
    </citation>
    <scope>NUCLEOTIDE SEQUENCE [LARGE SCALE GENOMIC DNA]</scope>
    <source>
        <strain evidence="11 12">Os34</strain>
    </source>
</reference>
<dbReference type="Gene3D" id="3.20.20.450">
    <property type="entry name" value="EAL domain"/>
    <property type="match status" value="1"/>
</dbReference>
<dbReference type="RefSeq" id="WP_017455132.1">
    <property type="nucleotide sequence ID" value="NZ_CP008956.1"/>
</dbReference>
<dbReference type="GO" id="GO:0005886">
    <property type="term" value="C:plasma membrane"/>
    <property type="evidence" value="ECO:0007669"/>
    <property type="project" value="UniProtKB-SubCell"/>
</dbReference>
<keyword evidence="3" id="KW-1003">Cell membrane</keyword>
<dbReference type="Proteomes" id="UP000501648">
    <property type="component" value="Chromosome"/>
</dbReference>
<keyword evidence="7" id="KW-1133">Transmembrane helix</keyword>
<keyword evidence="4" id="KW-0973">c-di-GMP</keyword>
<dbReference type="InterPro" id="IPR001633">
    <property type="entry name" value="EAL_dom"/>
</dbReference>
<proteinExistence type="predicted"/>
<keyword evidence="8" id="KW-0472">Membrane</keyword>
<dbReference type="GO" id="GO:0071111">
    <property type="term" value="F:cyclic-guanylate-specific phosphodiesterase activity"/>
    <property type="evidence" value="ECO:0007669"/>
    <property type="project" value="UniProtKB-EC"/>
</dbReference>
<name>A0A6M3ZVQ5_9BURK</name>
<dbReference type="InterPro" id="IPR024744">
    <property type="entry name" value="CSS-motif_dom"/>
</dbReference>
<comment type="subcellular location">
    <subcellularLocation>
        <location evidence="1">Cell membrane</location>
        <topology evidence="1">Multi-pass membrane protein</topology>
    </subcellularLocation>
</comment>
<evidence type="ECO:0000259" key="10">
    <source>
        <dbReference type="PROSITE" id="PS50883"/>
    </source>
</evidence>
<dbReference type="SMART" id="SM00052">
    <property type="entry name" value="EAL"/>
    <property type="match status" value="1"/>
</dbReference>
<evidence type="ECO:0000256" key="9">
    <source>
        <dbReference type="ARBA" id="ARBA00034290"/>
    </source>
</evidence>
<dbReference type="PANTHER" id="PTHR33121">
    <property type="entry name" value="CYCLIC DI-GMP PHOSPHODIESTERASE PDEF"/>
    <property type="match status" value="1"/>
</dbReference>
<protein>
    <recommendedName>
        <fullName evidence="2">cyclic-guanylate-specific phosphodiesterase</fullName>
        <ecNumber evidence="2">3.1.4.52</ecNumber>
    </recommendedName>
</protein>
<dbReference type="InterPro" id="IPR035919">
    <property type="entry name" value="EAL_sf"/>
</dbReference>
<dbReference type="Pfam" id="PF12792">
    <property type="entry name" value="CSS-motif"/>
    <property type="match status" value="1"/>
</dbReference>
<dbReference type="PANTHER" id="PTHR33121:SF79">
    <property type="entry name" value="CYCLIC DI-GMP PHOSPHODIESTERASE PDED-RELATED"/>
    <property type="match status" value="1"/>
</dbReference>
<evidence type="ECO:0000256" key="7">
    <source>
        <dbReference type="ARBA" id="ARBA00022989"/>
    </source>
</evidence>
<feature type="domain" description="EAL" evidence="10">
    <location>
        <begin position="266"/>
        <end position="518"/>
    </location>
</feature>
<dbReference type="InterPro" id="IPR050706">
    <property type="entry name" value="Cyclic-di-GMP_PDE-like"/>
</dbReference>
<dbReference type="Pfam" id="PF00563">
    <property type="entry name" value="EAL"/>
    <property type="match status" value="1"/>
</dbReference>
<evidence type="ECO:0000256" key="5">
    <source>
        <dbReference type="ARBA" id="ARBA00022692"/>
    </source>
</evidence>
<evidence type="ECO:0000313" key="11">
    <source>
        <dbReference type="EMBL" id="QJQ02714.1"/>
    </source>
</evidence>
<evidence type="ECO:0000313" key="12">
    <source>
        <dbReference type="Proteomes" id="UP000501648"/>
    </source>
</evidence>
<organism evidence="11 12">
    <name type="scientific">Herbaspirillum rubrisubalbicans Os34</name>
    <dbReference type="NCBI Taxonomy" id="1235827"/>
    <lineage>
        <taxon>Bacteria</taxon>
        <taxon>Pseudomonadati</taxon>
        <taxon>Pseudomonadota</taxon>
        <taxon>Betaproteobacteria</taxon>
        <taxon>Burkholderiales</taxon>
        <taxon>Oxalobacteraceae</taxon>
        <taxon>Herbaspirillum</taxon>
    </lineage>
</organism>
<evidence type="ECO:0000256" key="8">
    <source>
        <dbReference type="ARBA" id="ARBA00023136"/>
    </source>
</evidence>
<dbReference type="EMBL" id="CP008956">
    <property type="protein sequence ID" value="QJQ02714.1"/>
    <property type="molecule type" value="Genomic_DNA"/>
</dbReference>
<dbReference type="PROSITE" id="PS50883">
    <property type="entry name" value="EAL"/>
    <property type="match status" value="1"/>
</dbReference>
<dbReference type="EC" id="3.1.4.52" evidence="2"/>
<dbReference type="CDD" id="cd01948">
    <property type="entry name" value="EAL"/>
    <property type="match status" value="1"/>
</dbReference>
<dbReference type="AlphaFoldDB" id="A0A6M3ZVQ5"/>
<evidence type="ECO:0000256" key="2">
    <source>
        <dbReference type="ARBA" id="ARBA00012282"/>
    </source>
</evidence>
<gene>
    <name evidence="11" type="ORF">C798_21555</name>
</gene>
<evidence type="ECO:0000256" key="3">
    <source>
        <dbReference type="ARBA" id="ARBA00022475"/>
    </source>
</evidence>
<dbReference type="SUPFAM" id="SSF141868">
    <property type="entry name" value="EAL domain-like"/>
    <property type="match status" value="1"/>
</dbReference>
<sequence length="544" mass="59299">MKNKSKVVALALVATVVAAIAPVVAMLWLSRQAVSQAEHERLARYAQTVVERAESTFQATQRSLKSLSPLLLHPCSDEHIAQMRMIAVYSNAIEEMGYYEYGQLKCTSWERNVQAQRRAQPRPLFTTREGVGVAPQQPSFIAGGPSMMSIQYGSHVALVHRDRFVDVVLEDGVHVVLARNGFGLVAQYGIPIDPGIAAHALRGVGQQDVDGFFVSTVSRDGWTAAAIINGQQVLDSMTSEQRWFLPVGVLLGLALVLLVVRVSQARLSPLAELQLAVRKREFIVCYQPIIELDSGRCVGAEALIRWKRPDGSIVRPDLFIPLAEESGLILPLTDLVIETVVAELGATLRADRALHVAINVAAQDIKTGRILEVVGKNLAGTDIRTEQIWMEATERGCMDIASARVTLARARELGHSMALDDFGTGYSNLQYLQGLPMDALKIDKSFVSTIGTGAATSAVIDHIIAMAKSLNLYIVAEGVETLEQAAYLSQQEVDFVQGWLFAKPMPAGEFVDFYRATLADYGTGPEIIRGPYPANEPASPLKQV</sequence>